<organism evidence="5 6">
    <name type="scientific">Gymnopilus dilepis</name>
    <dbReference type="NCBI Taxonomy" id="231916"/>
    <lineage>
        <taxon>Eukaryota</taxon>
        <taxon>Fungi</taxon>
        <taxon>Dikarya</taxon>
        <taxon>Basidiomycota</taxon>
        <taxon>Agaricomycotina</taxon>
        <taxon>Agaricomycetes</taxon>
        <taxon>Agaricomycetidae</taxon>
        <taxon>Agaricales</taxon>
        <taxon>Agaricineae</taxon>
        <taxon>Hymenogastraceae</taxon>
        <taxon>Gymnopilus</taxon>
    </lineage>
</organism>
<dbReference type="STRING" id="231916.A0A409YXN9"/>
<dbReference type="InterPro" id="IPR036322">
    <property type="entry name" value="WD40_repeat_dom_sf"/>
</dbReference>
<dbReference type="GO" id="GO:0045717">
    <property type="term" value="P:negative regulation of fatty acid biosynthetic process"/>
    <property type="evidence" value="ECO:0007669"/>
    <property type="project" value="TreeGrafter"/>
</dbReference>
<evidence type="ECO:0000256" key="2">
    <source>
        <dbReference type="ARBA" id="ARBA00022737"/>
    </source>
</evidence>
<dbReference type="GO" id="GO:0080008">
    <property type="term" value="C:Cul4-RING E3 ubiquitin ligase complex"/>
    <property type="evidence" value="ECO:0007669"/>
    <property type="project" value="TreeGrafter"/>
</dbReference>
<feature type="region of interest" description="Disordered" evidence="4">
    <location>
        <begin position="1"/>
        <end position="35"/>
    </location>
</feature>
<evidence type="ECO:0000256" key="3">
    <source>
        <dbReference type="PROSITE-ProRule" id="PRU00221"/>
    </source>
</evidence>
<dbReference type="SMART" id="SM00320">
    <property type="entry name" value="WD40"/>
    <property type="match status" value="5"/>
</dbReference>
<gene>
    <name evidence="5" type="ORF">CVT26_014971</name>
</gene>
<keyword evidence="2" id="KW-0677">Repeat</keyword>
<keyword evidence="6" id="KW-1185">Reference proteome</keyword>
<dbReference type="InterPro" id="IPR001680">
    <property type="entry name" value="WD40_rpt"/>
</dbReference>
<accession>A0A409YXN9</accession>
<name>A0A409YXN9_9AGAR</name>
<evidence type="ECO:0000313" key="6">
    <source>
        <dbReference type="Proteomes" id="UP000284706"/>
    </source>
</evidence>
<dbReference type="Gene3D" id="2.130.10.10">
    <property type="entry name" value="YVTN repeat-like/Quinoprotein amine dehydrogenase"/>
    <property type="match status" value="2"/>
</dbReference>
<dbReference type="EMBL" id="NHYE01000001">
    <property type="protein sequence ID" value="PPR07786.1"/>
    <property type="molecule type" value="Genomic_DNA"/>
</dbReference>
<dbReference type="InParanoid" id="A0A409YXN9"/>
<feature type="compositionally biased region" description="Low complexity" evidence="4">
    <location>
        <begin position="7"/>
        <end position="23"/>
    </location>
</feature>
<feature type="repeat" description="WD" evidence="3">
    <location>
        <begin position="79"/>
        <end position="121"/>
    </location>
</feature>
<dbReference type="PANTHER" id="PTHR15574:SF40">
    <property type="entry name" value="WD AND TETRATRICOPEPTIDE REPEATS PROTEIN 1"/>
    <property type="match status" value="1"/>
</dbReference>
<dbReference type="InterPro" id="IPR045151">
    <property type="entry name" value="DCAF8"/>
</dbReference>
<dbReference type="AlphaFoldDB" id="A0A409YXN9"/>
<evidence type="ECO:0000256" key="1">
    <source>
        <dbReference type="ARBA" id="ARBA00022574"/>
    </source>
</evidence>
<dbReference type="OrthoDB" id="4869960at2759"/>
<proteinExistence type="predicted"/>
<dbReference type="Pfam" id="PF00400">
    <property type="entry name" value="WD40"/>
    <property type="match status" value="2"/>
</dbReference>
<dbReference type="InterPro" id="IPR015943">
    <property type="entry name" value="WD40/YVTN_repeat-like_dom_sf"/>
</dbReference>
<comment type="caution">
    <text evidence="5">The sequence shown here is derived from an EMBL/GenBank/DDBJ whole genome shotgun (WGS) entry which is preliminary data.</text>
</comment>
<evidence type="ECO:0000313" key="5">
    <source>
        <dbReference type="EMBL" id="PPR07786.1"/>
    </source>
</evidence>
<reference evidence="5 6" key="1">
    <citation type="journal article" date="2018" name="Evol. Lett.">
        <title>Horizontal gene cluster transfer increased hallucinogenic mushroom diversity.</title>
        <authorList>
            <person name="Reynolds H.T."/>
            <person name="Vijayakumar V."/>
            <person name="Gluck-Thaler E."/>
            <person name="Korotkin H.B."/>
            <person name="Matheny P.B."/>
            <person name="Slot J.C."/>
        </authorList>
    </citation>
    <scope>NUCLEOTIDE SEQUENCE [LARGE SCALE GENOMIC DNA]</scope>
    <source>
        <strain evidence="5 6">SRW20</strain>
    </source>
</reference>
<sequence length="578" mass="63807">MAKRARSSSSPNSKSNSSTPGTGYQPYKNPYPELDVLEPRSRTSKCTGRGILALRRYELRNAIIDSAYNGPGFPYSRKLEAHRSCVNALAFSSGDGRFLASGGDDLRICLWDFHQEDVKSPSFTFIGPRGNIFSIKFSAANRYLYAGGTCNTIFKYDISSVALNGHSVNRTPDFVYRDNNDSIRDLTCHPSNDELLISVSEDGTIRRYDGREPRRASAMGDVIQTTNELTGVQYHPILEHLFVGSNTIGDVVLRDSRMAFGSQTKRTGEGIVLRYKTRITKKSISHLSNPEASSVTFDRDGSRLAVTFLRYLPTIYALSDPDPLAVLSGKHLPDGSSNPPNERTYCNSCTMKHGSFGGPGLDVDDMYAAGSDDFRCYVWKVPSALELMEQRQTLTAESWLGYGDGSTIGFPSSPEGHVVVPAEISTPFCRLTGHNSIVNSALFHPHLLHVVTAGIEKKIILHSPRQSSPCSESLQLSPTTVRKLDDEASERDREIFWSALESAALQPAGITDDNDERQTLSLFDHIIRQEGDTDVFLSRCVGSEPFSSDEESDDSDSDEFVDDGGTFLMRPPGNFFTY</sequence>
<dbReference type="GO" id="GO:0005737">
    <property type="term" value="C:cytoplasm"/>
    <property type="evidence" value="ECO:0007669"/>
    <property type="project" value="TreeGrafter"/>
</dbReference>
<protein>
    <submittedName>
        <fullName evidence="5">Uncharacterized protein</fullName>
    </submittedName>
</protein>
<feature type="region of interest" description="Disordered" evidence="4">
    <location>
        <begin position="544"/>
        <end position="578"/>
    </location>
</feature>
<feature type="compositionally biased region" description="Acidic residues" evidence="4">
    <location>
        <begin position="547"/>
        <end position="562"/>
    </location>
</feature>
<dbReference type="PANTHER" id="PTHR15574">
    <property type="entry name" value="WD REPEAT DOMAIN-CONTAINING FAMILY"/>
    <property type="match status" value="1"/>
</dbReference>
<evidence type="ECO:0000256" key="4">
    <source>
        <dbReference type="SAM" id="MobiDB-lite"/>
    </source>
</evidence>
<dbReference type="PROSITE" id="PS50294">
    <property type="entry name" value="WD_REPEATS_REGION"/>
    <property type="match status" value="1"/>
</dbReference>
<dbReference type="PROSITE" id="PS50082">
    <property type="entry name" value="WD_REPEATS_2"/>
    <property type="match status" value="1"/>
</dbReference>
<dbReference type="Proteomes" id="UP000284706">
    <property type="component" value="Unassembled WGS sequence"/>
</dbReference>
<dbReference type="SUPFAM" id="SSF50978">
    <property type="entry name" value="WD40 repeat-like"/>
    <property type="match status" value="1"/>
</dbReference>
<keyword evidence="1 3" id="KW-0853">WD repeat</keyword>